<dbReference type="AlphaFoldDB" id="A0A8J7WTZ7"/>
<dbReference type="PROSITE" id="PS51737">
    <property type="entry name" value="RECOMBINASE_DNA_BIND"/>
    <property type="match status" value="1"/>
</dbReference>
<evidence type="ECO:0000313" key="3">
    <source>
        <dbReference type="Proteomes" id="UP000677913"/>
    </source>
</evidence>
<gene>
    <name evidence="2" type="ORF">KGA66_21795</name>
</gene>
<dbReference type="Pfam" id="PF13408">
    <property type="entry name" value="Zn_ribbon_recom"/>
    <property type="match status" value="1"/>
</dbReference>
<dbReference type="GO" id="GO:0003677">
    <property type="term" value="F:DNA binding"/>
    <property type="evidence" value="ECO:0007669"/>
    <property type="project" value="InterPro"/>
</dbReference>
<dbReference type="EMBL" id="JAGSXH010000097">
    <property type="protein sequence ID" value="MBS2965700.1"/>
    <property type="molecule type" value="Genomic_DNA"/>
</dbReference>
<dbReference type="Pfam" id="PF07508">
    <property type="entry name" value="Recombinase"/>
    <property type="match status" value="1"/>
</dbReference>
<evidence type="ECO:0000259" key="1">
    <source>
        <dbReference type="PROSITE" id="PS51737"/>
    </source>
</evidence>
<dbReference type="InterPro" id="IPR038109">
    <property type="entry name" value="DNA_bind_recomb_sf"/>
</dbReference>
<reference evidence="2" key="1">
    <citation type="submission" date="2021-04" db="EMBL/GenBank/DDBJ databases">
        <title>Genome based classification of Actinospica acidithermotolerans sp. nov., an actinobacterium isolated from an Indonesian hot spring.</title>
        <authorList>
            <person name="Kusuma A.B."/>
            <person name="Putra K.E."/>
            <person name="Nafisah S."/>
            <person name="Loh J."/>
            <person name="Nouioui I."/>
            <person name="Goodfellow M."/>
        </authorList>
    </citation>
    <scope>NUCLEOTIDE SEQUENCE</scope>
    <source>
        <strain evidence="2">DSM 45618</strain>
    </source>
</reference>
<dbReference type="PANTHER" id="PTHR30461">
    <property type="entry name" value="DNA-INVERTASE FROM LAMBDOID PROPHAGE"/>
    <property type="match status" value="1"/>
</dbReference>
<organism evidence="2 3">
    <name type="scientific">Actinocrinis puniceicyclus</name>
    <dbReference type="NCBI Taxonomy" id="977794"/>
    <lineage>
        <taxon>Bacteria</taxon>
        <taxon>Bacillati</taxon>
        <taxon>Actinomycetota</taxon>
        <taxon>Actinomycetes</taxon>
        <taxon>Catenulisporales</taxon>
        <taxon>Actinospicaceae</taxon>
        <taxon>Actinocrinis</taxon>
    </lineage>
</organism>
<dbReference type="InterPro" id="IPR050639">
    <property type="entry name" value="SSR_resolvase"/>
</dbReference>
<dbReference type="GO" id="GO:0000150">
    <property type="term" value="F:DNA strand exchange activity"/>
    <property type="evidence" value="ECO:0007669"/>
    <property type="project" value="InterPro"/>
</dbReference>
<comment type="caution">
    <text evidence="2">The sequence shown here is derived from an EMBL/GenBank/DDBJ whole genome shotgun (WGS) entry which is preliminary data.</text>
</comment>
<dbReference type="Proteomes" id="UP000677913">
    <property type="component" value="Unassembled WGS sequence"/>
</dbReference>
<sequence length="391" mass="43077">MNPVGAVEPCGTLDLLTDNGRTNARLIVSFKNGQSADTARRVKDMHEALQEHGIPTGGHRPFGWNEDKRTLHPTEAPLLRKAVEDLLGGRSLDAICAEWNRKGVQTARGKQWRSTNLRTMLRNPRIAGYRMQTLARDGQPGGGRYATLKIGPDGKPVIGQWERLIDPREWEAVKAILGEAPRRGDGKNARVYLSTGTLRCGKCDCAMRAQKATPSENKPAGFFWYTCPSKGSGGCGGVKINGPETDEAIREIVLAKWELEAATRETTQAPEEWDGAAQLQRVHEDMAALKAARRAAQPISAERYYADLAEYDAEERELIRQRNTFIRRAHAAASEPVSLRADWMSGKLALSEQRAYVQRALSAVTVAPAGRKAKVPVTERLTPIPAPPQEM</sequence>
<proteinExistence type="predicted"/>
<dbReference type="PANTHER" id="PTHR30461:SF23">
    <property type="entry name" value="DNA RECOMBINASE-RELATED"/>
    <property type="match status" value="1"/>
</dbReference>
<protein>
    <submittedName>
        <fullName evidence="2">Recombinase family protein</fullName>
    </submittedName>
</protein>
<feature type="domain" description="Recombinase" evidence="1">
    <location>
        <begin position="61"/>
        <end position="183"/>
    </location>
</feature>
<dbReference type="RefSeq" id="WP_211470054.1">
    <property type="nucleotide sequence ID" value="NZ_JAGSXH010000097.1"/>
</dbReference>
<keyword evidence="3" id="KW-1185">Reference proteome</keyword>
<name>A0A8J7WTZ7_9ACTN</name>
<dbReference type="Gene3D" id="3.90.1750.20">
    <property type="entry name" value="Putative Large Serine Recombinase, Chain B, Domain 2"/>
    <property type="match status" value="1"/>
</dbReference>
<evidence type="ECO:0000313" key="2">
    <source>
        <dbReference type="EMBL" id="MBS2965700.1"/>
    </source>
</evidence>
<dbReference type="InterPro" id="IPR025827">
    <property type="entry name" value="Zn_ribbon_recom_dom"/>
</dbReference>
<accession>A0A8J7WTZ7</accession>
<dbReference type="InterPro" id="IPR011109">
    <property type="entry name" value="DNA_bind_recombinase_dom"/>
</dbReference>